<sequence length="585" mass="65904">MDRDYGHGAYGGPRAMDSYMNQSYGMESHGGGGGGGNRFGPYESYDSGSSLGGRDLYRSGYGYNEPEQSRFGGSYGGRFDSNYRNSLDSFGGRNQGGSSWEAPYSRTKLRPGFMEDRGRESYSSYSSFSSPHMKPAPVGSRGRGTPAYPDSGFGSRNYDAFGGPSTGRGRGRGYMGDFGGMHRPGIVVDYHNKPSSAAVAARGIKRKMIQQPYNKPGGTFIKKPKLTKPNVKMNQNKPNPRTPSTKTTPERTKGSLEDFNSRERALICDDVLLEGNEAEAGDPITDEDFTKDAYDGIYQAFEGVKPEVKNEEEEKRRIEARREKQRRRREKNSEKYGDGYRMAFTCSFCKFRTFEEKDIETHLESPVHQETLDHIQKQTKFDKVVMEFLHECMVNKFKKTAMRKQQTASQMEAALMVEKDIMEGVTADDHMMKVETVLCSACSVYVPALHSSVQQHLKSPEHAKGKQVIAVVVRSRHQESGVFAFTKYFDSQTYKEQIKRESVLTATSILNNPIVKARYERYVKGENPFEITDQNPEQQAEDDKADEPVEEEEEEAEEAEEAEAEEEEAETEEQTDFTLDQTDDN</sequence>
<comment type="caution">
    <text evidence="1">The sequence shown here is derived from an EMBL/GenBank/DDBJ whole genome shotgun (WGS) entry which is preliminary data.</text>
</comment>
<gene>
    <name evidence="1" type="ORF">K3G42_016465</name>
</gene>
<accession>A0ACB8F3L0</accession>
<reference evidence="1" key="1">
    <citation type="submission" date="2021-08" db="EMBL/GenBank/DDBJ databases">
        <title>The first chromosome-level gecko genome reveals the dynamic sex chromosomes of Neotropical dwarf geckos (Sphaerodactylidae: Sphaerodactylus).</title>
        <authorList>
            <person name="Pinto B.J."/>
            <person name="Keating S.E."/>
            <person name="Gamble T."/>
        </authorList>
    </citation>
    <scope>NUCLEOTIDE SEQUENCE</scope>
    <source>
        <strain evidence="1">TG3544</strain>
    </source>
</reference>
<name>A0ACB8F3L0_9SAUR</name>
<protein>
    <submittedName>
        <fullName evidence="1">Uncharacterized protein</fullName>
    </submittedName>
</protein>
<organism evidence="1 2">
    <name type="scientific">Sphaerodactylus townsendi</name>
    <dbReference type="NCBI Taxonomy" id="933632"/>
    <lineage>
        <taxon>Eukaryota</taxon>
        <taxon>Metazoa</taxon>
        <taxon>Chordata</taxon>
        <taxon>Craniata</taxon>
        <taxon>Vertebrata</taxon>
        <taxon>Euteleostomi</taxon>
        <taxon>Lepidosauria</taxon>
        <taxon>Squamata</taxon>
        <taxon>Bifurcata</taxon>
        <taxon>Gekkota</taxon>
        <taxon>Sphaerodactylidae</taxon>
        <taxon>Sphaerodactylus</taxon>
    </lineage>
</organism>
<proteinExistence type="predicted"/>
<evidence type="ECO:0000313" key="2">
    <source>
        <dbReference type="Proteomes" id="UP000827872"/>
    </source>
</evidence>
<keyword evidence="2" id="KW-1185">Reference proteome</keyword>
<dbReference type="EMBL" id="CM037618">
    <property type="protein sequence ID" value="KAH7999655.1"/>
    <property type="molecule type" value="Genomic_DNA"/>
</dbReference>
<evidence type="ECO:0000313" key="1">
    <source>
        <dbReference type="EMBL" id="KAH7999655.1"/>
    </source>
</evidence>
<dbReference type="Proteomes" id="UP000827872">
    <property type="component" value="Linkage Group LG05"/>
</dbReference>